<reference evidence="2" key="1">
    <citation type="submission" date="2019-08" db="EMBL/GenBank/DDBJ databases">
        <authorList>
            <person name="Kucharzyk K."/>
            <person name="Murdoch R.W."/>
            <person name="Higgins S."/>
            <person name="Loffler F."/>
        </authorList>
    </citation>
    <scope>NUCLEOTIDE SEQUENCE</scope>
</reference>
<dbReference type="AlphaFoldDB" id="A0A645GEU5"/>
<protein>
    <submittedName>
        <fullName evidence="2">Uncharacterized protein</fullName>
    </submittedName>
</protein>
<evidence type="ECO:0000256" key="1">
    <source>
        <dbReference type="SAM" id="MobiDB-lite"/>
    </source>
</evidence>
<proteinExistence type="predicted"/>
<organism evidence="2">
    <name type="scientific">bioreactor metagenome</name>
    <dbReference type="NCBI Taxonomy" id="1076179"/>
    <lineage>
        <taxon>unclassified sequences</taxon>
        <taxon>metagenomes</taxon>
        <taxon>ecological metagenomes</taxon>
    </lineage>
</organism>
<accession>A0A645GEU5</accession>
<evidence type="ECO:0000313" key="2">
    <source>
        <dbReference type="EMBL" id="MPN24542.1"/>
    </source>
</evidence>
<sequence>MPRFYENRSVHSLGAVRRVFSRGGGAALRGSLSCSRRSVSATGGSGISGAVPGPAAGRPVADAGNGDGRIHAFPGSVPAAGTRRAALSPCADPALLPRRRCVRRIRQPALFIA</sequence>
<dbReference type="EMBL" id="VSSQ01073432">
    <property type="protein sequence ID" value="MPN24542.1"/>
    <property type="molecule type" value="Genomic_DNA"/>
</dbReference>
<feature type="region of interest" description="Disordered" evidence="1">
    <location>
        <begin position="36"/>
        <end position="68"/>
    </location>
</feature>
<gene>
    <name evidence="2" type="ORF">SDC9_171941</name>
</gene>
<feature type="compositionally biased region" description="Low complexity" evidence="1">
    <location>
        <begin position="49"/>
        <end position="64"/>
    </location>
</feature>
<comment type="caution">
    <text evidence="2">The sequence shown here is derived from an EMBL/GenBank/DDBJ whole genome shotgun (WGS) entry which is preliminary data.</text>
</comment>
<name>A0A645GEU5_9ZZZZ</name>